<sequence length="244" mass="25569">MTICVAQSRPVTGNVPANLDKHIALIKLGIANGASAIFFPELSLTGYEPTLARNLATQANDPQFNVFQQLSDASQIVIGVGMPTITESGICISLLLFQPHLDRQVYSKQYLHADEVPYFVSGNDFPGLTIGGKKIALAICYELSVPAHTANACSGSAVVYIASVAKTAGGLSSTLSRLALIARTQSIPVLMANCVGQADGDICAGTSSAWNDSGQLTGQLASDNEGLLLLNLATQEVTVKQLPH</sequence>
<dbReference type="PANTHER" id="PTHR43674">
    <property type="entry name" value="NITRILASE C965.09-RELATED"/>
    <property type="match status" value="1"/>
</dbReference>
<evidence type="ECO:0000256" key="1">
    <source>
        <dbReference type="ARBA" id="ARBA00022801"/>
    </source>
</evidence>
<dbReference type="PROSITE" id="PS50263">
    <property type="entry name" value="CN_HYDROLASE"/>
    <property type="match status" value="1"/>
</dbReference>
<dbReference type="InterPro" id="IPR050345">
    <property type="entry name" value="Aliph_Amidase/BUP"/>
</dbReference>
<dbReference type="InterPro" id="IPR003010">
    <property type="entry name" value="C-N_Hydrolase"/>
</dbReference>
<dbReference type="PANTHER" id="PTHR43674:SF2">
    <property type="entry name" value="BETA-UREIDOPROPIONASE"/>
    <property type="match status" value="1"/>
</dbReference>
<evidence type="ECO:0000313" key="3">
    <source>
        <dbReference type="EMBL" id="NID12389.1"/>
    </source>
</evidence>
<accession>A0ABX0QQE6</accession>
<feature type="domain" description="CN hydrolase" evidence="2">
    <location>
        <begin position="1"/>
        <end position="234"/>
    </location>
</feature>
<protein>
    <submittedName>
        <fullName evidence="3">Carbon-nitrogen hydrolase family protein</fullName>
    </submittedName>
</protein>
<reference evidence="3" key="1">
    <citation type="submission" date="2024-05" db="EMBL/GenBank/DDBJ databases">
        <authorList>
            <person name="Jung D.-H."/>
        </authorList>
    </citation>
    <scope>NUCLEOTIDE SEQUENCE</scope>
    <source>
        <strain evidence="3">JA-25</strain>
    </source>
</reference>
<dbReference type="Gene3D" id="3.60.110.10">
    <property type="entry name" value="Carbon-nitrogen hydrolase"/>
    <property type="match status" value="1"/>
</dbReference>
<dbReference type="Pfam" id="PF00795">
    <property type="entry name" value="CN_hydrolase"/>
    <property type="match status" value="1"/>
</dbReference>
<proteinExistence type="predicted"/>
<evidence type="ECO:0000259" key="2">
    <source>
        <dbReference type="PROSITE" id="PS50263"/>
    </source>
</evidence>
<dbReference type="RefSeq" id="WP_166693241.1">
    <property type="nucleotide sequence ID" value="NZ_WAEL01000007.1"/>
</dbReference>
<comment type="caution">
    <text evidence="3">The sequence shown here is derived from an EMBL/GenBank/DDBJ whole genome shotgun (WGS) entry which is preliminary data.</text>
</comment>
<dbReference type="SUPFAM" id="SSF56317">
    <property type="entry name" value="Carbon-nitrogen hydrolase"/>
    <property type="match status" value="1"/>
</dbReference>
<gene>
    <name evidence="3" type="ORF">F7231_19615</name>
</gene>
<dbReference type="Proteomes" id="UP000606008">
    <property type="component" value="Unassembled WGS sequence"/>
</dbReference>
<evidence type="ECO:0000313" key="4">
    <source>
        <dbReference type="Proteomes" id="UP000606008"/>
    </source>
</evidence>
<dbReference type="EMBL" id="WAEL01000007">
    <property type="protein sequence ID" value="NID12389.1"/>
    <property type="molecule type" value="Genomic_DNA"/>
</dbReference>
<dbReference type="InterPro" id="IPR036526">
    <property type="entry name" value="C-N_Hydrolase_sf"/>
</dbReference>
<dbReference type="GO" id="GO:0016787">
    <property type="term" value="F:hydrolase activity"/>
    <property type="evidence" value="ECO:0007669"/>
    <property type="project" value="UniProtKB-KW"/>
</dbReference>
<keyword evidence="4" id="KW-1185">Reference proteome</keyword>
<name>A0ABX0QQE6_9BACT</name>
<dbReference type="CDD" id="cd07197">
    <property type="entry name" value="nitrilase"/>
    <property type="match status" value="1"/>
</dbReference>
<organism evidence="3 4">
    <name type="scientific">Fibrivirga algicola</name>
    <dbReference type="NCBI Taxonomy" id="2950420"/>
    <lineage>
        <taxon>Bacteria</taxon>
        <taxon>Pseudomonadati</taxon>
        <taxon>Bacteroidota</taxon>
        <taxon>Cytophagia</taxon>
        <taxon>Cytophagales</taxon>
        <taxon>Spirosomataceae</taxon>
        <taxon>Fibrivirga</taxon>
    </lineage>
</organism>
<keyword evidence="1 3" id="KW-0378">Hydrolase</keyword>